<feature type="transmembrane region" description="Helical" evidence="7">
    <location>
        <begin position="405"/>
        <end position="427"/>
    </location>
</feature>
<proteinExistence type="predicted"/>
<feature type="transmembrane region" description="Helical" evidence="7">
    <location>
        <begin position="7"/>
        <end position="34"/>
    </location>
</feature>
<sequence>MHMLSAILLFALLMTVPIGISIILSTFAVHFLGISRPVNPVFIYRSIVDGLHSYPLLAVPLFILSGLIMARGGIAKKLFEFFAYFMGKVRAGMPITAVITCLFYGSLSGSGPATTAAVGSMVIPYLEDLGYERNFAAALVTTAGSLGVIIPPSVPFIIYALCANISVADMFIAGIIPGIIIAVCLSLCAYIHCVRKGEDREKLNSTVAAIRSKGLGGLLKDSFWALLTPVIILGGIYGGIFTPTEAATASVVYSVAVSMFIYRTMSVKDIPGILSETARSLAPLLIVVASATLFGKVLTLMQVPRMIQQIMTDTAGTAFMVILTLNLILLVAGMLINCISAILILTPVLLPIALAIGMHPVHFGIMMVVNLAIGLVTPPVGADLFVTCGMFRIPVATLARHTVPFILAFLVALAVVAYIPAVSLVFIP</sequence>
<evidence type="ECO:0000313" key="9">
    <source>
        <dbReference type="EMBL" id="SBV99627.1"/>
    </source>
</evidence>
<evidence type="ECO:0000259" key="8">
    <source>
        <dbReference type="Pfam" id="PF06808"/>
    </source>
</evidence>
<feature type="transmembrane region" description="Helical" evidence="7">
    <location>
        <begin position="54"/>
        <end position="74"/>
    </location>
</feature>
<keyword evidence="3" id="KW-0997">Cell inner membrane</keyword>
<feature type="transmembrane region" description="Helical" evidence="7">
    <location>
        <begin position="277"/>
        <end position="298"/>
    </location>
</feature>
<dbReference type="GO" id="GO:0022857">
    <property type="term" value="F:transmembrane transporter activity"/>
    <property type="evidence" value="ECO:0007669"/>
    <property type="project" value="TreeGrafter"/>
</dbReference>
<feature type="transmembrane region" description="Helical" evidence="7">
    <location>
        <begin position="135"/>
        <end position="159"/>
    </location>
</feature>
<feature type="domain" description="TRAP C4-dicarboxylate transport system permease DctM subunit" evidence="8">
    <location>
        <begin position="7"/>
        <end position="421"/>
    </location>
</feature>
<evidence type="ECO:0000256" key="2">
    <source>
        <dbReference type="ARBA" id="ARBA00022475"/>
    </source>
</evidence>
<keyword evidence="6 7" id="KW-0472">Membrane</keyword>
<gene>
    <name evidence="9" type="ORF">KL86DPRO_11635</name>
</gene>
<dbReference type="NCBIfam" id="TIGR00786">
    <property type="entry name" value="dctM"/>
    <property type="match status" value="1"/>
</dbReference>
<keyword evidence="4 7" id="KW-0812">Transmembrane</keyword>
<evidence type="ECO:0000256" key="3">
    <source>
        <dbReference type="ARBA" id="ARBA00022519"/>
    </source>
</evidence>
<organism evidence="9">
    <name type="scientific">uncultured delta proteobacterium</name>
    <dbReference type="NCBI Taxonomy" id="34034"/>
    <lineage>
        <taxon>Bacteria</taxon>
        <taxon>Deltaproteobacteria</taxon>
        <taxon>environmental samples</taxon>
    </lineage>
</organism>
<feature type="transmembrane region" description="Helical" evidence="7">
    <location>
        <begin position="171"/>
        <end position="192"/>
    </location>
</feature>
<keyword evidence="2" id="KW-1003">Cell membrane</keyword>
<feature type="transmembrane region" description="Helical" evidence="7">
    <location>
        <begin position="95"/>
        <end position="123"/>
    </location>
</feature>
<feature type="transmembrane region" description="Helical" evidence="7">
    <location>
        <begin position="247"/>
        <end position="265"/>
    </location>
</feature>
<dbReference type="PANTHER" id="PTHR33362:SF5">
    <property type="entry name" value="C4-DICARBOXYLATE TRAP TRANSPORTER LARGE PERMEASE PROTEIN DCTM"/>
    <property type="match status" value="1"/>
</dbReference>
<evidence type="ECO:0000256" key="7">
    <source>
        <dbReference type="SAM" id="Phobius"/>
    </source>
</evidence>
<name>A0A212JJN2_9DELT</name>
<evidence type="ECO:0000256" key="6">
    <source>
        <dbReference type="ARBA" id="ARBA00023136"/>
    </source>
</evidence>
<dbReference type="AlphaFoldDB" id="A0A212JJN2"/>
<dbReference type="PANTHER" id="PTHR33362">
    <property type="entry name" value="SIALIC ACID TRAP TRANSPORTER PERMEASE PROTEIN SIAT-RELATED"/>
    <property type="match status" value="1"/>
</dbReference>
<dbReference type="InterPro" id="IPR010656">
    <property type="entry name" value="DctM"/>
</dbReference>
<protein>
    <submittedName>
        <fullName evidence="9">TRAP transporter, DctM subunit</fullName>
    </submittedName>
</protein>
<dbReference type="EMBL" id="FLUQ01000001">
    <property type="protein sequence ID" value="SBV99627.1"/>
    <property type="molecule type" value="Genomic_DNA"/>
</dbReference>
<reference evidence="9" key="1">
    <citation type="submission" date="2016-04" db="EMBL/GenBank/DDBJ databases">
        <authorList>
            <person name="Evans L.H."/>
            <person name="Alamgir A."/>
            <person name="Owens N."/>
            <person name="Weber N.D."/>
            <person name="Virtaneva K."/>
            <person name="Barbian K."/>
            <person name="Babar A."/>
            <person name="Rosenke K."/>
        </authorList>
    </citation>
    <scope>NUCLEOTIDE SEQUENCE</scope>
    <source>
        <strain evidence="9">86</strain>
    </source>
</reference>
<accession>A0A212JJN2</accession>
<feature type="transmembrane region" description="Helical" evidence="7">
    <location>
        <begin position="368"/>
        <end position="393"/>
    </location>
</feature>
<dbReference type="GO" id="GO:0005886">
    <property type="term" value="C:plasma membrane"/>
    <property type="evidence" value="ECO:0007669"/>
    <property type="project" value="UniProtKB-SubCell"/>
</dbReference>
<feature type="transmembrane region" description="Helical" evidence="7">
    <location>
        <begin position="222"/>
        <end position="240"/>
    </location>
</feature>
<comment type="subcellular location">
    <subcellularLocation>
        <location evidence="1">Cell inner membrane</location>
        <topology evidence="1">Multi-pass membrane protein</topology>
    </subcellularLocation>
</comment>
<evidence type="ECO:0000256" key="1">
    <source>
        <dbReference type="ARBA" id="ARBA00004429"/>
    </source>
</evidence>
<keyword evidence="5 7" id="KW-1133">Transmembrane helix</keyword>
<dbReference type="Pfam" id="PF06808">
    <property type="entry name" value="DctM"/>
    <property type="match status" value="1"/>
</dbReference>
<dbReference type="PIRSF" id="PIRSF006066">
    <property type="entry name" value="HI0050"/>
    <property type="match status" value="1"/>
</dbReference>
<evidence type="ECO:0000256" key="4">
    <source>
        <dbReference type="ARBA" id="ARBA00022692"/>
    </source>
</evidence>
<evidence type="ECO:0000256" key="5">
    <source>
        <dbReference type="ARBA" id="ARBA00022989"/>
    </source>
</evidence>
<dbReference type="InterPro" id="IPR004681">
    <property type="entry name" value="TRAP_DctM"/>
</dbReference>